<feature type="domain" description="Wadjet protein JetD C-terminal" evidence="1">
    <location>
        <begin position="176"/>
        <end position="250"/>
    </location>
</feature>
<protein>
    <recommendedName>
        <fullName evidence="1">Wadjet protein JetD C-terminal domain-containing protein</fullName>
    </recommendedName>
</protein>
<dbReference type="OrthoDB" id="8263792at2"/>
<dbReference type="Proteomes" id="UP000199120">
    <property type="component" value="Unassembled WGS sequence"/>
</dbReference>
<name>A0A1H7IT19_9BURK</name>
<evidence type="ECO:0000313" key="2">
    <source>
        <dbReference type="EMBL" id="SEK65631.1"/>
    </source>
</evidence>
<dbReference type="SUPFAM" id="SSF56726">
    <property type="entry name" value="DNA topoisomerase IV, alpha subunit"/>
    <property type="match status" value="1"/>
</dbReference>
<reference evidence="3" key="1">
    <citation type="submission" date="2016-10" db="EMBL/GenBank/DDBJ databases">
        <authorList>
            <person name="Varghese N."/>
            <person name="Submissions S."/>
        </authorList>
    </citation>
    <scope>NUCLEOTIDE SEQUENCE [LARGE SCALE GENOMIC DNA]</scope>
    <source>
        <strain evidence="3">LMG 26416</strain>
    </source>
</reference>
<keyword evidence="3" id="KW-1185">Reference proteome</keyword>
<dbReference type="AlphaFoldDB" id="A0A1H7IT19"/>
<dbReference type="Pfam" id="PF09983">
    <property type="entry name" value="JetD_C"/>
    <property type="match status" value="1"/>
</dbReference>
<organism evidence="2 3">
    <name type="scientific">Paraburkholderia caballeronis</name>
    <dbReference type="NCBI Taxonomy" id="416943"/>
    <lineage>
        <taxon>Bacteria</taxon>
        <taxon>Pseudomonadati</taxon>
        <taxon>Pseudomonadota</taxon>
        <taxon>Betaproteobacteria</taxon>
        <taxon>Burkholderiales</taxon>
        <taxon>Burkholderiaceae</taxon>
        <taxon>Paraburkholderia</taxon>
    </lineage>
</organism>
<dbReference type="STRING" id="416943.SAMN05445871_1696"/>
<dbReference type="EMBL" id="FOAJ01000003">
    <property type="protein sequence ID" value="SEK65631.1"/>
    <property type="molecule type" value="Genomic_DNA"/>
</dbReference>
<gene>
    <name evidence="2" type="ORF">SAMN05192542_1031</name>
</gene>
<proteinExistence type="predicted"/>
<dbReference type="InterPro" id="IPR036078">
    <property type="entry name" value="Spo11/TopoVI_A_sf"/>
</dbReference>
<dbReference type="GO" id="GO:0003677">
    <property type="term" value="F:DNA binding"/>
    <property type="evidence" value="ECO:0007669"/>
    <property type="project" value="InterPro"/>
</dbReference>
<dbReference type="RefSeq" id="WP_090543950.1">
    <property type="nucleotide sequence ID" value="NZ_FNSR01000001.1"/>
</dbReference>
<accession>A0A1H7IT19</accession>
<evidence type="ECO:0000313" key="3">
    <source>
        <dbReference type="Proteomes" id="UP000199120"/>
    </source>
</evidence>
<evidence type="ECO:0000259" key="1">
    <source>
        <dbReference type="Pfam" id="PF09983"/>
    </source>
</evidence>
<dbReference type="GO" id="GO:0005694">
    <property type="term" value="C:chromosome"/>
    <property type="evidence" value="ECO:0007669"/>
    <property type="project" value="InterPro"/>
</dbReference>
<sequence length="348" mass="38430">MSEFLEALLSSPRKRVPLDELRRHYFSLYPDVQNSPDRGVMLLRALKELEADGAISLPAARSWEQTGSPALPLWITLKSSPRPKVSVNHADVTWAPELGFWPELRPSQLSALRPINDFLLRRRGAFSSVPIKERSLEIFGDEKRLDSMSAEDFLFGGRLPLSVIGCFRVPQPLPYRKVDAPGKSVLVVENHNTYWSFAEWNETARRYTAVIYGGGENFRLTGRALHQAMQETGASSAEYFGDLDPKGLSIPVDFNRSVEPGYPTVSAALPLYRWLLANGVRREKPECATYAAGLAAAWLGAELATKLEAIWSAGTWLPQEALGTEQLHAGAINIKAGSTGDLDGEPTP</sequence>
<dbReference type="InterPro" id="IPR024534">
    <property type="entry name" value="JetD_C"/>
</dbReference>